<keyword evidence="4" id="KW-0472">Membrane</keyword>
<proteinExistence type="predicted"/>
<evidence type="ECO:0000256" key="6">
    <source>
        <dbReference type="SAM" id="SignalP"/>
    </source>
</evidence>
<dbReference type="InParanoid" id="A0A6P3FEZ1"/>
<reference evidence="9" key="1">
    <citation type="submission" date="2025-08" db="UniProtKB">
        <authorList>
            <consortium name="RefSeq"/>
        </authorList>
    </citation>
    <scope>IDENTIFICATION</scope>
</reference>
<feature type="signal peptide" evidence="6">
    <location>
        <begin position="1"/>
        <end position="21"/>
    </location>
</feature>
<keyword evidence="5" id="KW-0325">Glycoprotein</keyword>
<dbReference type="InterPro" id="IPR045860">
    <property type="entry name" value="Snake_toxin-like_sf"/>
</dbReference>
<dbReference type="AlphaFoldDB" id="A0A6P3FEZ1"/>
<comment type="subcellular location">
    <subcellularLocation>
        <location evidence="1">Cell membrane</location>
    </subcellularLocation>
</comment>
<dbReference type="PANTHER" id="PTHR16529:SF3">
    <property type="entry name" value="TESTIS-EXPRESSED PROTEIN 101"/>
    <property type="match status" value="1"/>
</dbReference>
<evidence type="ECO:0000313" key="9">
    <source>
        <dbReference type="RefSeq" id="XP_004644483.1"/>
    </source>
</evidence>
<feature type="domain" description="UPAR/Ly6" evidence="7">
    <location>
        <begin position="43"/>
        <end position="115"/>
    </location>
</feature>
<dbReference type="GO" id="GO:0044853">
    <property type="term" value="C:plasma membrane raft"/>
    <property type="evidence" value="ECO:0007669"/>
    <property type="project" value="TreeGrafter"/>
</dbReference>
<protein>
    <submittedName>
        <fullName evidence="9">Testis-expressed protein 101</fullName>
    </submittedName>
</protein>
<dbReference type="RefSeq" id="XP_004644483.1">
    <property type="nucleotide sequence ID" value="XM_004644426.2"/>
</dbReference>
<organism evidence="8 9">
    <name type="scientific">Octodon degus</name>
    <name type="common">Degu</name>
    <name type="synonym">Sciurus degus</name>
    <dbReference type="NCBI Taxonomy" id="10160"/>
    <lineage>
        <taxon>Eukaryota</taxon>
        <taxon>Metazoa</taxon>
        <taxon>Chordata</taxon>
        <taxon>Craniata</taxon>
        <taxon>Vertebrata</taxon>
        <taxon>Euteleostomi</taxon>
        <taxon>Mammalia</taxon>
        <taxon>Eutheria</taxon>
        <taxon>Euarchontoglires</taxon>
        <taxon>Glires</taxon>
        <taxon>Rodentia</taxon>
        <taxon>Hystricomorpha</taxon>
        <taxon>Octodontidae</taxon>
        <taxon>Octodon</taxon>
    </lineage>
</organism>
<gene>
    <name evidence="9" type="primary">Tex101</name>
</gene>
<keyword evidence="2" id="KW-1003">Cell membrane</keyword>
<dbReference type="CTD" id="83639"/>
<sequence>MGHFQDLLFLFLLGSSFLTMAEDLQCQKSVVVAIEEDPMNSFNWTAEEVETCVQGALCQESLVMITPAGDKTVIVATKGCISEETEAATFIQHSAPPGLVAVSYSNFCEESFCNEREDIISFWKQEEIAVPSVPQLQCPTCVALGTCSSAPSLPCPKGTTRCYQGKLHFSGEALNSSVEVKGCIATAGCRLMARFSAIGAISMEEKCLHQPHVQARKAASGATWFPISVWWLGLLQSLVLFSEKVLLPLGPRPPY</sequence>
<feature type="domain" description="UPAR/Ly6" evidence="7">
    <location>
        <begin position="135"/>
        <end position="210"/>
    </location>
</feature>
<evidence type="ECO:0000256" key="5">
    <source>
        <dbReference type="ARBA" id="ARBA00023180"/>
    </source>
</evidence>
<evidence type="ECO:0000256" key="3">
    <source>
        <dbReference type="ARBA" id="ARBA00022729"/>
    </source>
</evidence>
<dbReference type="PANTHER" id="PTHR16529">
    <property type="entry name" value="CD177 ANTIGEN"/>
    <property type="match status" value="1"/>
</dbReference>
<dbReference type="SUPFAM" id="SSF57302">
    <property type="entry name" value="Snake toxin-like"/>
    <property type="match status" value="1"/>
</dbReference>
<dbReference type="GO" id="GO:0098742">
    <property type="term" value="P:cell-cell adhesion via plasma-membrane adhesion molecules"/>
    <property type="evidence" value="ECO:0007669"/>
    <property type="project" value="TreeGrafter"/>
</dbReference>
<dbReference type="GO" id="GO:0043315">
    <property type="term" value="P:positive regulation of neutrophil degranulation"/>
    <property type="evidence" value="ECO:0007669"/>
    <property type="project" value="TreeGrafter"/>
</dbReference>
<dbReference type="GeneID" id="101570626"/>
<dbReference type="OrthoDB" id="9443273at2759"/>
<feature type="chain" id="PRO_5027872156" evidence="6">
    <location>
        <begin position="22"/>
        <end position="255"/>
    </location>
</feature>
<dbReference type="InterPro" id="IPR016054">
    <property type="entry name" value="LY6_UPA_recep-like"/>
</dbReference>
<evidence type="ECO:0000256" key="4">
    <source>
        <dbReference type="ARBA" id="ARBA00023136"/>
    </source>
</evidence>
<evidence type="ECO:0000256" key="2">
    <source>
        <dbReference type="ARBA" id="ARBA00022475"/>
    </source>
</evidence>
<keyword evidence="8" id="KW-1185">Reference proteome</keyword>
<dbReference type="FunCoup" id="A0A6P3FEZ1">
    <property type="interactions" value="34"/>
</dbReference>
<name>A0A6P3FEZ1_OCTDE</name>
<accession>A0A6P3FEZ1</accession>
<dbReference type="Pfam" id="PF00021">
    <property type="entry name" value="UPAR_LY6"/>
    <property type="match status" value="2"/>
</dbReference>
<dbReference type="GO" id="GO:2001044">
    <property type="term" value="P:regulation of integrin-mediated signaling pathway"/>
    <property type="evidence" value="ECO:0007669"/>
    <property type="project" value="TreeGrafter"/>
</dbReference>
<evidence type="ECO:0000259" key="7">
    <source>
        <dbReference type="Pfam" id="PF00021"/>
    </source>
</evidence>
<dbReference type="InterPro" id="IPR051899">
    <property type="entry name" value="Fert-Immune_med_protein"/>
</dbReference>
<dbReference type="CDD" id="cd23622">
    <property type="entry name" value="TFP_LU_ECD_TEX101_rpt1"/>
    <property type="match status" value="1"/>
</dbReference>
<dbReference type="GO" id="GO:0007159">
    <property type="term" value="P:leukocyte cell-cell adhesion"/>
    <property type="evidence" value="ECO:0007669"/>
    <property type="project" value="TreeGrafter"/>
</dbReference>
<keyword evidence="3 6" id="KW-0732">Signal</keyword>
<evidence type="ECO:0000256" key="1">
    <source>
        <dbReference type="ARBA" id="ARBA00004236"/>
    </source>
</evidence>
<evidence type="ECO:0000313" key="8">
    <source>
        <dbReference type="Proteomes" id="UP000515203"/>
    </source>
</evidence>
<dbReference type="GO" id="GO:0045217">
    <property type="term" value="P:cell-cell junction maintenance"/>
    <property type="evidence" value="ECO:0007669"/>
    <property type="project" value="TreeGrafter"/>
</dbReference>
<dbReference type="CDD" id="cd23634">
    <property type="entry name" value="TFP_LU_ECD_TEX101_rpt2"/>
    <property type="match status" value="1"/>
</dbReference>
<dbReference type="Proteomes" id="UP000515203">
    <property type="component" value="Unplaced"/>
</dbReference>